<sequence length="129" mass="14630">MPQLRDGRPLPKRGHATTKKRTHARWNAYRIEHQIHPTPNIPAHQGDTYLHPRDGRVSGPEYLSVVTVGYHVCGKSSGITTYFQTGQLSSSRKVVDTLCRSKYYVEPPTFWSLNIWALCVKRQAGLSTL</sequence>
<feature type="compositionally biased region" description="Basic residues" evidence="1">
    <location>
        <begin position="10"/>
        <end position="21"/>
    </location>
</feature>
<reference evidence="3" key="1">
    <citation type="submission" date="2024-07" db="EMBL/GenBank/DDBJ databases">
        <title>Two chromosome-level genome assemblies of Korean endemic species Abeliophyllum distichum and Forsythia ovata (Oleaceae).</title>
        <authorList>
            <person name="Jang H."/>
        </authorList>
    </citation>
    <scope>NUCLEOTIDE SEQUENCE [LARGE SCALE GENOMIC DNA]</scope>
</reference>
<protein>
    <submittedName>
        <fullName evidence="2">Uncharacterized protein</fullName>
    </submittedName>
</protein>
<name>A0ABD1T6G1_9LAMI</name>
<organism evidence="2 3">
    <name type="scientific">Forsythia ovata</name>
    <dbReference type="NCBI Taxonomy" id="205694"/>
    <lineage>
        <taxon>Eukaryota</taxon>
        <taxon>Viridiplantae</taxon>
        <taxon>Streptophyta</taxon>
        <taxon>Embryophyta</taxon>
        <taxon>Tracheophyta</taxon>
        <taxon>Spermatophyta</taxon>
        <taxon>Magnoliopsida</taxon>
        <taxon>eudicotyledons</taxon>
        <taxon>Gunneridae</taxon>
        <taxon>Pentapetalae</taxon>
        <taxon>asterids</taxon>
        <taxon>lamiids</taxon>
        <taxon>Lamiales</taxon>
        <taxon>Oleaceae</taxon>
        <taxon>Forsythieae</taxon>
        <taxon>Forsythia</taxon>
    </lineage>
</organism>
<feature type="region of interest" description="Disordered" evidence="1">
    <location>
        <begin position="1"/>
        <end position="21"/>
    </location>
</feature>
<evidence type="ECO:0000313" key="3">
    <source>
        <dbReference type="Proteomes" id="UP001604277"/>
    </source>
</evidence>
<comment type="caution">
    <text evidence="2">The sequence shown here is derived from an EMBL/GenBank/DDBJ whole genome shotgun (WGS) entry which is preliminary data.</text>
</comment>
<evidence type="ECO:0000256" key="1">
    <source>
        <dbReference type="SAM" id="MobiDB-lite"/>
    </source>
</evidence>
<dbReference type="EMBL" id="JBFOLJ010000009">
    <property type="protein sequence ID" value="KAL2508297.1"/>
    <property type="molecule type" value="Genomic_DNA"/>
</dbReference>
<dbReference type="AlphaFoldDB" id="A0ABD1T6G1"/>
<evidence type="ECO:0000313" key="2">
    <source>
        <dbReference type="EMBL" id="KAL2508297.1"/>
    </source>
</evidence>
<accession>A0ABD1T6G1</accession>
<dbReference type="Proteomes" id="UP001604277">
    <property type="component" value="Unassembled WGS sequence"/>
</dbReference>
<proteinExistence type="predicted"/>
<gene>
    <name evidence="2" type="ORF">Fot_31944</name>
</gene>
<keyword evidence="3" id="KW-1185">Reference proteome</keyword>